<sequence>MGSRARILDLSFSQLRRDARVLRQLGVVAGYGAVTTLGYGPATPYSDEHLEIPAGAPSLPQTPAGVANLALHRHRAADLQAPGARAALSALRGRSFDAVVANDARSLPLALAVADGAPVWADLHEWAPEERTQVRSWRLLVAPWIDHVCRDGLPRVAASTTVGARIAELYAERYGIRPRVMRNAAPFADLSPSPVAPDGPIRLAHSGGAVPGRSLETIIDATLAAGGRFTLDLYLVPAGDGGRYLRALRRRAAGSPAITFHDPVPPADLPAALNAYDVGVYWIPPYSTNARLALPNKLFDFVQARLALAVGPAVEMAEVVDAHGLGVVSSGFELPQIVESLRTLTPERVATFKAASHAAARGLSFESEARVARDILEGPLGLGPEHGADGQEARA</sequence>
<dbReference type="EMBL" id="JBHTEF010000001">
    <property type="protein sequence ID" value="MFC7580945.1"/>
    <property type="molecule type" value="Genomic_DNA"/>
</dbReference>
<organism evidence="1 2">
    <name type="scientific">Schaalia naturae</name>
    <dbReference type="NCBI Taxonomy" id="635203"/>
    <lineage>
        <taxon>Bacteria</taxon>
        <taxon>Bacillati</taxon>
        <taxon>Actinomycetota</taxon>
        <taxon>Actinomycetes</taxon>
        <taxon>Actinomycetales</taxon>
        <taxon>Actinomycetaceae</taxon>
        <taxon>Schaalia</taxon>
    </lineage>
</organism>
<dbReference type="Proteomes" id="UP001596527">
    <property type="component" value="Unassembled WGS sequence"/>
</dbReference>
<proteinExistence type="predicted"/>
<dbReference type="RefSeq" id="WP_380973621.1">
    <property type="nucleotide sequence ID" value="NZ_JBHTEF010000001.1"/>
</dbReference>
<name>A0ABW2SLD7_9ACTO</name>
<dbReference type="Gene3D" id="3.40.50.2000">
    <property type="entry name" value="Glycogen Phosphorylase B"/>
    <property type="match status" value="1"/>
</dbReference>
<evidence type="ECO:0000313" key="2">
    <source>
        <dbReference type="Proteomes" id="UP001596527"/>
    </source>
</evidence>
<keyword evidence="2" id="KW-1185">Reference proteome</keyword>
<protein>
    <submittedName>
        <fullName evidence="1">Uncharacterized protein</fullName>
    </submittedName>
</protein>
<gene>
    <name evidence="1" type="ORF">ACFQWG_07010</name>
</gene>
<accession>A0ABW2SLD7</accession>
<comment type="caution">
    <text evidence="1">The sequence shown here is derived from an EMBL/GenBank/DDBJ whole genome shotgun (WGS) entry which is preliminary data.</text>
</comment>
<evidence type="ECO:0000313" key="1">
    <source>
        <dbReference type="EMBL" id="MFC7580945.1"/>
    </source>
</evidence>
<reference evidence="2" key="1">
    <citation type="journal article" date="2019" name="Int. J. Syst. Evol. Microbiol.">
        <title>The Global Catalogue of Microorganisms (GCM) 10K type strain sequencing project: providing services to taxonomists for standard genome sequencing and annotation.</title>
        <authorList>
            <consortium name="The Broad Institute Genomics Platform"/>
            <consortium name="The Broad Institute Genome Sequencing Center for Infectious Disease"/>
            <person name="Wu L."/>
            <person name="Ma J."/>
        </authorList>
    </citation>
    <scope>NUCLEOTIDE SEQUENCE [LARGE SCALE GENOMIC DNA]</scope>
    <source>
        <strain evidence="2">CCUG 56698</strain>
    </source>
</reference>
<dbReference type="SUPFAM" id="SSF53756">
    <property type="entry name" value="UDP-Glycosyltransferase/glycogen phosphorylase"/>
    <property type="match status" value="1"/>
</dbReference>